<organism evidence="5">
    <name type="scientific">Leptosphaeria maculans (strain JN3 / isolate v23.1.3 / race Av1-4-5-6-7-8)</name>
    <name type="common">Blackleg fungus</name>
    <name type="synonym">Phoma lingam</name>
    <dbReference type="NCBI Taxonomy" id="985895"/>
    <lineage>
        <taxon>Eukaryota</taxon>
        <taxon>Fungi</taxon>
        <taxon>Dikarya</taxon>
        <taxon>Ascomycota</taxon>
        <taxon>Pezizomycotina</taxon>
        <taxon>Dothideomycetes</taxon>
        <taxon>Pleosporomycetidae</taxon>
        <taxon>Pleosporales</taxon>
        <taxon>Pleosporineae</taxon>
        <taxon>Leptosphaeriaceae</taxon>
        <taxon>Plenodomus</taxon>
        <taxon>Plenodomus lingam/Leptosphaeria maculans species complex</taxon>
    </lineage>
</organism>
<reference evidence="5" key="1">
    <citation type="journal article" date="2011" name="Nat. Commun.">
        <title>Effector diversification within compartments of the Leptosphaeria maculans genome affected by Repeat-Induced Point mutations.</title>
        <authorList>
            <person name="Rouxel T."/>
            <person name="Grandaubert J."/>
            <person name="Hane J.K."/>
            <person name="Hoede C."/>
            <person name="van de Wouw A.P."/>
            <person name="Couloux A."/>
            <person name="Dominguez V."/>
            <person name="Anthouard V."/>
            <person name="Bally P."/>
            <person name="Bourras S."/>
            <person name="Cozijnsen A.J."/>
            <person name="Ciuffetti L.M."/>
            <person name="Degrave A."/>
            <person name="Dilmaghani A."/>
            <person name="Duret L."/>
            <person name="Fudal I."/>
            <person name="Goodwin S.B."/>
            <person name="Gout L."/>
            <person name="Glaser N."/>
            <person name="Linglin J."/>
            <person name="Kema G.H.J."/>
            <person name="Lapalu N."/>
            <person name="Lawrence C.B."/>
            <person name="May K."/>
            <person name="Meyer M."/>
            <person name="Ollivier B."/>
            <person name="Poulain J."/>
            <person name="Schoch C.L."/>
            <person name="Simon A."/>
            <person name="Spatafora J.W."/>
            <person name="Stachowiak A."/>
            <person name="Turgeon B.G."/>
            <person name="Tyler B.M."/>
            <person name="Vincent D."/>
            <person name="Weissenbach J."/>
            <person name="Amselem J."/>
            <person name="Quesneville H."/>
            <person name="Oliver R.P."/>
            <person name="Wincker P."/>
            <person name="Balesdent M.-H."/>
            <person name="Howlett B.J."/>
        </authorList>
    </citation>
    <scope>NUCLEOTIDE SEQUENCE [LARGE SCALE GENOMIC DNA]</scope>
    <source>
        <strain evidence="5">JN3 / isolate v23.1.3 / race Av1-4-5-6-7-8</strain>
    </source>
</reference>
<accession>E5R535</accession>
<feature type="repeat" description="WD" evidence="3">
    <location>
        <begin position="122"/>
        <end position="163"/>
    </location>
</feature>
<dbReference type="eggNOG" id="KOG4155">
    <property type="taxonomic scope" value="Eukaryota"/>
</dbReference>
<sequence>MAGLKVGWRNGVTSRLEMRSKQYLTLHTVDAAHPNASDIFALAPTPTQLLSASGSSTINIYDTTNPEFPVVQKLENAHPLGIHHLVTAREARRAASAGFEGKVKIWSQNEEGVWGLDGEIVDQNKPGEIWAIALSADGQYLASSSINGKINVWSTSKAEGMPRIREYETKGSFGLCVDLSRNGSFTASGHENGSIYVFNNESGRLVHSLAGLVHPVRSVAFSPASSLLAAGGDARITALYDVKSGEQVANFTGHGGWVLTLDWSDTGEYLLSGSHDSKAKVWRIETRTCVATHAHGDKPLWTAKWLPKAPAKSEMFALGGGNNSISFYREAAG</sequence>
<dbReference type="InParanoid" id="E5R535"/>
<dbReference type="InterPro" id="IPR051510">
    <property type="entry name" value="SKI8"/>
</dbReference>
<protein>
    <submittedName>
        <fullName evidence="4">Similar to WD domain-containing protein</fullName>
    </submittedName>
</protein>
<dbReference type="Proteomes" id="UP000002668">
    <property type="component" value="Genome"/>
</dbReference>
<feature type="repeat" description="WD" evidence="3">
    <location>
        <begin position="251"/>
        <end position="292"/>
    </location>
</feature>
<keyword evidence="5" id="KW-1185">Reference proteome</keyword>
<dbReference type="SUPFAM" id="SSF50978">
    <property type="entry name" value="WD40 repeat-like"/>
    <property type="match status" value="1"/>
</dbReference>
<keyword evidence="2" id="KW-0677">Repeat</keyword>
<dbReference type="PROSITE" id="PS50082">
    <property type="entry name" value="WD_REPEATS_2"/>
    <property type="match status" value="2"/>
</dbReference>
<dbReference type="FunCoup" id="E5R535">
    <property type="interactions" value="138"/>
</dbReference>
<evidence type="ECO:0000256" key="1">
    <source>
        <dbReference type="ARBA" id="ARBA00022574"/>
    </source>
</evidence>
<evidence type="ECO:0000313" key="4">
    <source>
        <dbReference type="EMBL" id="CBX92005.1"/>
    </source>
</evidence>
<dbReference type="STRING" id="985895.E5R535"/>
<dbReference type="PANTHER" id="PTHR44090">
    <property type="entry name" value="WD REPEAT-CONTAINING PROTEIN 61"/>
    <property type="match status" value="1"/>
</dbReference>
<evidence type="ECO:0000256" key="3">
    <source>
        <dbReference type="PROSITE-ProRule" id="PRU00221"/>
    </source>
</evidence>
<dbReference type="InterPro" id="IPR015943">
    <property type="entry name" value="WD40/YVTN_repeat-like_dom_sf"/>
</dbReference>
<dbReference type="Pfam" id="PF00400">
    <property type="entry name" value="WD40"/>
    <property type="match status" value="3"/>
</dbReference>
<dbReference type="PANTHER" id="PTHR44090:SF1">
    <property type="entry name" value="SUPERKILLER COMPLEX PROTEIN 8"/>
    <property type="match status" value="1"/>
</dbReference>
<dbReference type="EMBL" id="FP929083">
    <property type="protein sequence ID" value="CBX92005.1"/>
    <property type="molecule type" value="Genomic_DNA"/>
</dbReference>
<dbReference type="InterPro" id="IPR036322">
    <property type="entry name" value="WD40_repeat_dom_sf"/>
</dbReference>
<dbReference type="AlphaFoldDB" id="E5R535"/>
<dbReference type="GO" id="GO:0005634">
    <property type="term" value="C:nucleus"/>
    <property type="evidence" value="ECO:0007669"/>
    <property type="project" value="TreeGrafter"/>
</dbReference>
<dbReference type="SMART" id="SM00320">
    <property type="entry name" value="WD40"/>
    <property type="match status" value="7"/>
</dbReference>
<dbReference type="PROSITE" id="PS50294">
    <property type="entry name" value="WD_REPEATS_REGION"/>
    <property type="match status" value="1"/>
</dbReference>
<evidence type="ECO:0000256" key="2">
    <source>
        <dbReference type="ARBA" id="ARBA00022737"/>
    </source>
</evidence>
<evidence type="ECO:0000313" key="5">
    <source>
        <dbReference type="Proteomes" id="UP000002668"/>
    </source>
</evidence>
<keyword evidence="1 3" id="KW-0853">WD repeat</keyword>
<dbReference type="HOGENOM" id="CLU_000288_57_11_1"/>
<name>E5R535_LEPMJ</name>
<dbReference type="VEuPathDB" id="FungiDB:LEMA_P047110.1"/>
<dbReference type="CDD" id="cd00200">
    <property type="entry name" value="WD40"/>
    <property type="match status" value="1"/>
</dbReference>
<dbReference type="InterPro" id="IPR001680">
    <property type="entry name" value="WD40_rpt"/>
</dbReference>
<dbReference type="OMA" id="LDSSMCL"/>
<proteinExistence type="predicted"/>
<dbReference type="Gene3D" id="2.130.10.10">
    <property type="entry name" value="YVTN repeat-like/Quinoprotein amine dehydrogenase"/>
    <property type="match status" value="1"/>
</dbReference>
<dbReference type="GO" id="GO:0032991">
    <property type="term" value="C:protein-containing complex"/>
    <property type="evidence" value="ECO:0007669"/>
    <property type="project" value="UniProtKB-ARBA"/>
</dbReference>
<gene>
    <name evidence="4" type="ORF">LEMA_P047110.1</name>
</gene>
<dbReference type="OrthoDB" id="10251741at2759"/>